<evidence type="ECO:0000313" key="3">
    <source>
        <dbReference type="Proteomes" id="UP001642520"/>
    </source>
</evidence>
<evidence type="ECO:0000313" key="2">
    <source>
        <dbReference type="EMBL" id="CAL7937564.1"/>
    </source>
</evidence>
<organism evidence="2 3">
    <name type="scientific">Xylocopa violacea</name>
    <name type="common">Violet carpenter bee</name>
    <name type="synonym">Apis violacea</name>
    <dbReference type="NCBI Taxonomy" id="135666"/>
    <lineage>
        <taxon>Eukaryota</taxon>
        <taxon>Metazoa</taxon>
        <taxon>Ecdysozoa</taxon>
        <taxon>Arthropoda</taxon>
        <taxon>Hexapoda</taxon>
        <taxon>Insecta</taxon>
        <taxon>Pterygota</taxon>
        <taxon>Neoptera</taxon>
        <taxon>Endopterygota</taxon>
        <taxon>Hymenoptera</taxon>
        <taxon>Apocrita</taxon>
        <taxon>Aculeata</taxon>
        <taxon>Apoidea</taxon>
        <taxon>Anthophila</taxon>
        <taxon>Apidae</taxon>
        <taxon>Xylocopa</taxon>
        <taxon>Xylocopa</taxon>
    </lineage>
</organism>
<feature type="compositionally biased region" description="Polar residues" evidence="1">
    <location>
        <begin position="7"/>
        <end position="23"/>
    </location>
</feature>
<dbReference type="PANTHER" id="PTHR31551:SF1">
    <property type="entry name" value="COILED-COIL DOMAIN-CONTAINING PROTEIN 12"/>
    <property type="match status" value="1"/>
</dbReference>
<accession>A0ABP1N9C6</accession>
<protein>
    <recommendedName>
        <fullName evidence="4">Coiled-coil domain-containing protein 12</fullName>
    </recommendedName>
</protein>
<comment type="caution">
    <text evidence="2">The sequence shown here is derived from an EMBL/GenBank/DDBJ whole genome shotgun (WGS) entry which is preliminary data.</text>
</comment>
<dbReference type="Proteomes" id="UP001642520">
    <property type="component" value="Unassembled WGS sequence"/>
</dbReference>
<dbReference type="InterPro" id="IPR013169">
    <property type="entry name" value="mRNA_splic_Cwf18-like"/>
</dbReference>
<evidence type="ECO:0000256" key="1">
    <source>
        <dbReference type="SAM" id="MobiDB-lite"/>
    </source>
</evidence>
<sequence>MIGCRVSSHSNPHTPSVMSCRETNMTDEKIGSLEEEALKRKERLQALKKKTEDNKENKNDGDSKLPKPKFRSYKPQDESLKNIVLEDAKPGNVEEEVQDQLSAANTKVVIEELDISNLAPRKPDWDLKRDVAKKLEKLERRTQKAIAELIRDRLKQGQHDLAAVVNMATKDQTASPT</sequence>
<feature type="compositionally biased region" description="Basic and acidic residues" evidence="1">
    <location>
        <begin position="24"/>
        <end position="65"/>
    </location>
</feature>
<evidence type="ECO:0008006" key="4">
    <source>
        <dbReference type="Google" id="ProtNLM"/>
    </source>
</evidence>
<proteinExistence type="predicted"/>
<dbReference type="PROSITE" id="PS51257">
    <property type="entry name" value="PROKAR_LIPOPROTEIN"/>
    <property type="match status" value="1"/>
</dbReference>
<keyword evidence="3" id="KW-1185">Reference proteome</keyword>
<dbReference type="Pfam" id="PF08315">
    <property type="entry name" value="cwf18"/>
    <property type="match status" value="1"/>
</dbReference>
<name>A0ABP1N9C6_XYLVO</name>
<reference evidence="2 3" key="1">
    <citation type="submission" date="2024-08" db="EMBL/GenBank/DDBJ databases">
        <authorList>
            <person name="Will J Nash"/>
            <person name="Angela Man"/>
            <person name="Seanna McTaggart"/>
            <person name="Kendall Baker"/>
            <person name="Tom Barker"/>
            <person name="Leah Catchpole"/>
            <person name="Alex Durrant"/>
            <person name="Karim Gharbi"/>
            <person name="Naomi Irish"/>
            <person name="Gemy Kaithakottil"/>
            <person name="Debby Ku"/>
            <person name="Aaliyah Providence"/>
            <person name="Felix Shaw"/>
            <person name="David Swarbreck"/>
            <person name="Chris Watkins"/>
            <person name="Ann M. McCartney"/>
            <person name="Giulio Formenti"/>
            <person name="Alice Mouton"/>
            <person name="Noel Vella"/>
            <person name="Bjorn M von Reumont"/>
            <person name="Adriana Vella"/>
            <person name="Wilfried Haerty"/>
        </authorList>
    </citation>
    <scope>NUCLEOTIDE SEQUENCE [LARGE SCALE GENOMIC DNA]</scope>
</reference>
<dbReference type="EMBL" id="CAXAJV020001288">
    <property type="protein sequence ID" value="CAL7937564.1"/>
    <property type="molecule type" value="Genomic_DNA"/>
</dbReference>
<dbReference type="PANTHER" id="PTHR31551">
    <property type="entry name" value="PRE-MRNA-SPLICING FACTOR CWF18"/>
    <property type="match status" value="1"/>
</dbReference>
<feature type="region of interest" description="Disordered" evidence="1">
    <location>
        <begin position="1"/>
        <end position="78"/>
    </location>
</feature>
<gene>
    <name evidence="2" type="ORF">XYLVIOL_LOCUS2792</name>
</gene>